<name>A0ABD6ENY4_9BILA</name>
<evidence type="ECO:0000313" key="4">
    <source>
        <dbReference type="EMBL" id="MFH4981235.1"/>
    </source>
</evidence>
<dbReference type="AlphaFoldDB" id="A0ABD6ENY4"/>
<dbReference type="Gene3D" id="2.30.29.30">
    <property type="entry name" value="Pleckstrin-homology domain (PH domain)/Phosphotyrosine-binding domain (PTB)"/>
    <property type="match status" value="1"/>
</dbReference>
<evidence type="ECO:0000313" key="5">
    <source>
        <dbReference type="Proteomes" id="UP001608902"/>
    </source>
</evidence>
<accession>A0ABD6ENY4</accession>
<gene>
    <name evidence="4" type="ORF">AB6A40_007944</name>
</gene>
<dbReference type="InterPro" id="IPR011993">
    <property type="entry name" value="PH-like_dom_sf"/>
</dbReference>
<dbReference type="Pfam" id="PF22697">
    <property type="entry name" value="SOS1_NGEF_PH"/>
    <property type="match status" value="1"/>
</dbReference>
<comment type="caution">
    <text evidence="4">The sequence shown here is derived from an EMBL/GenBank/DDBJ whole genome shotgun (WGS) entry which is preliminary data.</text>
</comment>
<dbReference type="InterPro" id="IPR055251">
    <property type="entry name" value="SOS1_NGEF_PH"/>
</dbReference>
<dbReference type="InterPro" id="IPR001849">
    <property type="entry name" value="PH_domain"/>
</dbReference>
<dbReference type="PANTHER" id="PTHR22826:SF211">
    <property type="entry name" value="LD43457P"/>
    <property type="match status" value="1"/>
</dbReference>
<dbReference type="GO" id="GO:0005085">
    <property type="term" value="F:guanyl-nucleotide exchange factor activity"/>
    <property type="evidence" value="ECO:0007669"/>
    <property type="project" value="UniProtKB-KW"/>
</dbReference>
<evidence type="ECO:0000256" key="2">
    <source>
        <dbReference type="SAM" id="MobiDB-lite"/>
    </source>
</evidence>
<feature type="compositionally biased region" description="Low complexity" evidence="2">
    <location>
        <begin position="156"/>
        <end position="176"/>
    </location>
</feature>
<feature type="region of interest" description="Disordered" evidence="2">
    <location>
        <begin position="146"/>
        <end position="177"/>
    </location>
</feature>
<sequence>MLYLLSQLNSAMQQLHISGYAGDLKSLGSLRIQSECDIYAFKKRNRRISKAQRRHLFLFDGGLLFCKKRTQPVAYAPEYYEHKINIPTSSLGFTEISTTSPSRFDVWDEKKNEAYAVKPMDDDGKSKWLESLQRLSIQGDRLTAERAQHRVQRPQSWTSTISNESSTSRQSSSGDTVNSVDCNFVDTNGNQSVLSLTSPTSNTTSCKVLSPSNGDKCITKTTNIIYSSPKSSIDSGVTRFILETFDIPKEQTTAANVVDYSSANHDFVSTVETFDC</sequence>
<dbReference type="PANTHER" id="PTHR22826">
    <property type="entry name" value="RHO GUANINE EXCHANGE FACTOR-RELATED"/>
    <property type="match status" value="1"/>
</dbReference>
<dbReference type="EMBL" id="JBGFUD010006836">
    <property type="protein sequence ID" value="MFH4981235.1"/>
    <property type="molecule type" value="Genomic_DNA"/>
</dbReference>
<proteinExistence type="predicted"/>
<evidence type="ECO:0000259" key="3">
    <source>
        <dbReference type="PROSITE" id="PS50003"/>
    </source>
</evidence>
<reference evidence="4 5" key="1">
    <citation type="submission" date="2024-08" db="EMBL/GenBank/DDBJ databases">
        <title>Gnathostoma spinigerum genome.</title>
        <authorList>
            <person name="Gonzalez-Bertolin B."/>
            <person name="Monzon S."/>
            <person name="Zaballos A."/>
            <person name="Jimenez P."/>
            <person name="Dekumyoy P."/>
            <person name="Varona S."/>
            <person name="Cuesta I."/>
            <person name="Sumanam S."/>
            <person name="Adisakwattana P."/>
            <person name="Gasser R.B."/>
            <person name="Hernandez-Gonzalez A."/>
            <person name="Young N.D."/>
            <person name="Perteguer M.J."/>
        </authorList>
    </citation>
    <scope>NUCLEOTIDE SEQUENCE [LARGE SCALE GENOMIC DNA]</scope>
    <source>
        <strain evidence="4">AL3</strain>
        <tissue evidence="4">Liver</tissue>
    </source>
</reference>
<dbReference type="PROSITE" id="PS50003">
    <property type="entry name" value="PH_DOMAIN"/>
    <property type="match status" value="1"/>
</dbReference>
<evidence type="ECO:0000256" key="1">
    <source>
        <dbReference type="ARBA" id="ARBA00022658"/>
    </source>
</evidence>
<dbReference type="SUPFAM" id="SSF50729">
    <property type="entry name" value="PH domain-like"/>
    <property type="match status" value="1"/>
</dbReference>
<dbReference type="InterPro" id="IPR051336">
    <property type="entry name" value="RhoGEF_Guanine_NuclExch_SF"/>
</dbReference>
<feature type="domain" description="PH" evidence="3">
    <location>
        <begin position="23"/>
        <end position="137"/>
    </location>
</feature>
<protein>
    <recommendedName>
        <fullName evidence="3">PH domain-containing protein</fullName>
    </recommendedName>
</protein>
<keyword evidence="1" id="KW-0344">Guanine-nucleotide releasing factor</keyword>
<dbReference type="Proteomes" id="UP001608902">
    <property type="component" value="Unassembled WGS sequence"/>
</dbReference>
<keyword evidence="5" id="KW-1185">Reference proteome</keyword>
<organism evidence="4 5">
    <name type="scientific">Gnathostoma spinigerum</name>
    <dbReference type="NCBI Taxonomy" id="75299"/>
    <lineage>
        <taxon>Eukaryota</taxon>
        <taxon>Metazoa</taxon>
        <taxon>Ecdysozoa</taxon>
        <taxon>Nematoda</taxon>
        <taxon>Chromadorea</taxon>
        <taxon>Rhabditida</taxon>
        <taxon>Spirurina</taxon>
        <taxon>Gnathostomatomorpha</taxon>
        <taxon>Gnathostomatoidea</taxon>
        <taxon>Gnathostomatidae</taxon>
        <taxon>Gnathostoma</taxon>
    </lineage>
</organism>